<gene>
    <name evidence="3" type="ORF">LIER_38859</name>
</gene>
<protein>
    <recommendedName>
        <fullName evidence="2">DUF4283 domain-containing protein</fullName>
    </recommendedName>
</protein>
<dbReference type="InterPro" id="IPR025558">
    <property type="entry name" value="DUF4283"/>
</dbReference>
<evidence type="ECO:0000313" key="4">
    <source>
        <dbReference type="Proteomes" id="UP001454036"/>
    </source>
</evidence>
<dbReference type="InterPro" id="IPR040256">
    <property type="entry name" value="At4g02000-like"/>
</dbReference>
<dbReference type="PANTHER" id="PTHR31286:SF180">
    <property type="entry name" value="OS10G0362600 PROTEIN"/>
    <property type="match status" value="1"/>
</dbReference>
<sequence length="329" mass="36184">MIFDYTKPVDGNVVLDPDVDFTPTGDKWGICLIGCFTGRFPGSKAVLDIKNSWGVECKIMPYSKGWTIFRFKTLVDREKVFEGGPYMAWGKTLMLKKVEDDTMFGDDLFLDIPMWVQFHNVPLCYWNPNGLGKIASKLGRPLYSDQVTSEYSKASYARILVEVDVRKKPVFEYDVNIKGGGAFVQRVSYENFPDYCFHCKKFGHAWNGCKILEEVEKGVKVVGGTRGGDESNVRDAVVGEVLVGLGDKEAPCAPIGVVLVGNGGNDVGKGKESSLAQINPCSLPRQPSKDKPKTRKKDAPPPPTPSPPPPLPLPLRPLVSRNPKLDGSG</sequence>
<evidence type="ECO:0000256" key="1">
    <source>
        <dbReference type="SAM" id="MobiDB-lite"/>
    </source>
</evidence>
<dbReference type="EMBL" id="BAABME010020102">
    <property type="protein sequence ID" value="GAA0159390.1"/>
    <property type="molecule type" value="Genomic_DNA"/>
</dbReference>
<feature type="compositionally biased region" description="Pro residues" evidence="1">
    <location>
        <begin position="300"/>
        <end position="315"/>
    </location>
</feature>
<name>A0AAV3Q785_LITER</name>
<dbReference type="PANTHER" id="PTHR31286">
    <property type="entry name" value="GLYCINE-RICH CELL WALL STRUCTURAL PROTEIN 1.8-LIKE"/>
    <property type="match status" value="1"/>
</dbReference>
<dbReference type="AlphaFoldDB" id="A0AAV3Q785"/>
<comment type="caution">
    <text evidence="3">The sequence shown here is derived from an EMBL/GenBank/DDBJ whole genome shotgun (WGS) entry which is preliminary data.</text>
</comment>
<dbReference type="Proteomes" id="UP001454036">
    <property type="component" value="Unassembled WGS sequence"/>
</dbReference>
<dbReference type="Pfam" id="PF14111">
    <property type="entry name" value="DUF4283"/>
    <property type="match status" value="1"/>
</dbReference>
<proteinExistence type="predicted"/>
<evidence type="ECO:0000313" key="3">
    <source>
        <dbReference type="EMBL" id="GAA0159390.1"/>
    </source>
</evidence>
<reference evidence="3 4" key="1">
    <citation type="submission" date="2024-01" db="EMBL/GenBank/DDBJ databases">
        <title>The complete chloroplast genome sequence of Lithospermum erythrorhizon: insights into the phylogenetic relationship among Boraginaceae species and the maternal lineages of purple gromwells.</title>
        <authorList>
            <person name="Okada T."/>
            <person name="Watanabe K."/>
        </authorList>
    </citation>
    <scope>NUCLEOTIDE SEQUENCE [LARGE SCALE GENOMIC DNA]</scope>
</reference>
<organism evidence="3 4">
    <name type="scientific">Lithospermum erythrorhizon</name>
    <name type="common">Purple gromwell</name>
    <name type="synonym">Lithospermum officinale var. erythrorhizon</name>
    <dbReference type="NCBI Taxonomy" id="34254"/>
    <lineage>
        <taxon>Eukaryota</taxon>
        <taxon>Viridiplantae</taxon>
        <taxon>Streptophyta</taxon>
        <taxon>Embryophyta</taxon>
        <taxon>Tracheophyta</taxon>
        <taxon>Spermatophyta</taxon>
        <taxon>Magnoliopsida</taxon>
        <taxon>eudicotyledons</taxon>
        <taxon>Gunneridae</taxon>
        <taxon>Pentapetalae</taxon>
        <taxon>asterids</taxon>
        <taxon>lamiids</taxon>
        <taxon>Boraginales</taxon>
        <taxon>Boraginaceae</taxon>
        <taxon>Boraginoideae</taxon>
        <taxon>Lithospermeae</taxon>
        <taxon>Lithospermum</taxon>
    </lineage>
</organism>
<feature type="region of interest" description="Disordered" evidence="1">
    <location>
        <begin position="268"/>
        <end position="329"/>
    </location>
</feature>
<keyword evidence="4" id="KW-1185">Reference proteome</keyword>
<evidence type="ECO:0000259" key="2">
    <source>
        <dbReference type="Pfam" id="PF14111"/>
    </source>
</evidence>
<accession>A0AAV3Q785</accession>
<feature type="domain" description="DUF4283" evidence="2">
    <location>
        <begin position="27"/>
        <end position="99"/>
    </location>
</feature>